<feature type="region of interest" description="Disordered" evidence="1">
    <location>
        <begin position="167"/>
        <end position="235"/>
    </location>
</feature>
<comment type="caution">
    <text evidence="2">The sequence shown here is derived from an EMBL/GenBank/DDBJ whole genome shotgun (WGS) entry which is preliminary data.</text>
</comment>
<organism evidence="2 3">
    <name type="scientific">Aduncisulcus paluster</name>
    <dbReference type="NCBI Taxonomy" id="2918883"/>
    <lineage>
        <taxon>Eukaryota</taxon>
        <taxon>Metamonada</taxon>
        <taxon>Carpediemonas-like organisms</taxon>
        <taxon>Aduncisulcus</taxon>
    </lineage>
</organism>
<sequence>MFSQDPIEGDTDLGDSISGIKNGLSILRKKLKVEHTEFNKKIITIETNQEKILRKLDTIETLLQWAKPITARTLSVSHFVDIKPAMVFMERRMQKEIVKKVVEDIFSDETTKRRVLEADEVRYDIYEPSLKRHTSEFVKSLPGSADDPEYRLIQEVATISHLKSSKKVMSAIRHRKREEGRSDDTRRTPTSEIPIPRAPSPSRSSLPDGTSTGQSAQQSSPRPLAQSLEDSSGLF</sequence>
<feature type="compositionally biased region" description="Basic and acidic residues" evidence="1">
    <location>
        <begin position="177"/>
        <end position="189"/>
    </location>
</feature>
<accession>A0ABQ5K1P1</accession>
<evidence type="ECO:0000313" key="3">
    <source>
        <dbReference type="Proteomes" id="UP001057375"/>
    </source>
</evidence>
<name>A0ABQ5K1P1_9EUKA</name>
<dbReference type="EMBL" id="BQXS01012592">
    <property type="protein sequence ID" value="GKT25544.1"/>
    <property type="molecule type" value="Genomic_DNA"/>
</dbReference>
<gene>
    <name evidence="2" type="ORF">ADUPG1_013077</name>
</gene>
<proteinExistence type="predicted"/>
<evidence type="ECO:0000313" key="2">
    <source>
        <dbReference type="EMBL" id="GKT25544.1"/>
    </source>
</evidence>
<reference evidence="2" key="1">
    <citation type="submission" date="2022-03" db="EMBL/GenBank/DDBJ databases">
        <title>Draft genome sequence of Aduncisulcus paluster, a free-living microaerophilic Fornicata.</title>
        <authorList>
            <person name="Yuyama I."/>
            <person name="Kume K."/>
            <person name="Tamura T."/>
            <person name="Inagaki Y."/>
            <person name="Hashimoto T."/>
        </authorList>
    </citation>
    <scope>NUCLEOTIDE SEQUENCE</scope>
    <source>
        <strain evidence="2">NY0171</strain>
    </source>
</reference>
<dbReference type="Proteomes" id="UP001057375">
    <property type="component" value="Unassembled WGS sequence"/>
</dbReference>
<protein>
    <submittedName>
        <fullName evidence="2">Uncharacterized protein</fullName>
    </submittedName>
</protein>
<keyword evidence="3" id="KW-1185">Reference proteome</keyword>
<evidence type="ECO:0000256" key="1">
    <source>
        <dbReference type="SAM" id="MobiDB-lite"/>
    </source>
</evidence>
<feature type="compositionally biased region" description="Low complexity" evidence="1">
    <location>
        <begin position="191"/>
        <end position="220"/>
    </location>
</feature>